<dbReference type="InParanoid" id="A0A0C3AR13"/>
<dbReference type="Proteomes" id="UP000054166">
    <property type="component" value="Unassembled WGS sequence"/>
</dbReference>
<evidence type="ECO:0000313" key="3">
    <source>
        <dbReference type="Proteomes" id="UP000054166"/>
    </source>
</evidence>
<reference evidence="2 3" key="1">
    <citation type="submission" date="2014-04" db="EMBL/GenBank/DDBJ databases">
        <authorList>
            <consortium name="DOE Joint Genome Institute"/>
            <person name="Kuo A."/>
            <person name="Tarkka M."/>
            <person name="Buscot F."/>
            <person name="Kohler A."/>
            <person name="Nagy L.G."/>
            <person name="Floudas D."/>
            <person name="Copeland A."/>
            <person name="Barry K.W."/>
            <person name="Cichocki N."/>
            <person name="Veneault-Fourrey C."/>
            <person name="LaButti K."/>
            <person name="Lindquist E.A."/>
            <person name="Lipzen A."/>
            <person name="Lundell T."/>
            <person name="Morin E."/>
            <person name="Murat C."/>
            <person name="Sun H."/>
            <person name="Tunlid A."/>
            <person name="Henrissat B."/>
            <person name="Grigoriev I.V."/>
            <person name="Hibbett D.S."/>
            <person name="Martin F."/>
            <person name="Nordberg H.P."/>
            <person name="Cantor M.N."/>
            <person name="Hua S.X."/>
        </authorList>
    </citation>
    <scope>NUCLEOTIDE SEQUENCE [LARGE SCALE GENOMIC DNA]</scope>
    <source>
        <strain evidence="2 3">F 1598</strain>
    </source>
</reference>
<organism evidence="2 3">
    <name type="scientific">Piloderma croceum (strain F 1598)</name>
    <dbReference type="NCBI Taxonomy" id="765440"/>
    <lineage>
        <taxon>Eukaryota</taxon>
        <taxon>Fungi</taxon>
        <taxon>Dikarya</taxon>
        <taxon>Basidiomycota</taxon>
        <taxon>Agaricomycotina</taxon>
        <taxon>Agaricomycetes</taxon>
        <taxon>Agaricomycetidae</taxon>
        <taxon>Atheliales</taxon>
        <taxon>Atheliaceae</taxon>
        <taxon>Piloderma</taxon>
    </lineage>
</organism>
<feature type="region of interest" description="Disordered" evidence="1">
    <location>
        <begin position="100"/>
        <end position="121"/>
    </location>
</feature>
<feature type="compositionally biased region" description="Polar residues" evidence="1">
    <location>
        <begin position="15"/>
        <end position="25"/>
    </location>
</feature>
<feature type="compositionally biased region" description="Basic and acidic residues" evidence="1">
    <location>
        <begin position="1"/>
        <end position="12"/>
    </location>
</feature>
<dbReference type="OrthoDB" id="3263613at2759"/>
<dbReference type="EMBL" id="KN833035">
    <property type="protein sequence ID" value="KIM76378.1"/>
    <property type="molecule type" value="Genomic_DNA"/>
</dbReference>
<sequence length="230" mass="24497">MVDKVEEDERRASVTRWQNMIATPTKSEKVSARMPGTLNTPSATESSLGSEALSSLVVGTKGSLHSTDKERKPVVRMPGAISTPSTTRLTMEPTSVDLVATQEESDASQGSSASSNHLMRSMSSEERHVFLNNLAETSKAPPATVFVLPLEEIPEVQQAATKLGFHCRVYDLENGEGWLIIGMDRPAVDGLFVGVEGGDKEEKKTGSVFRAAVGGAIAGSMATWTGLAFA</sequence>
<feature type="region of interest" description="Disordered" evidence="1">
    <location>
        <begin position="1"/>
        <end position="87"/>
    </location>
</feature>
<feature type="compositionally biased region" description="Low complexity" evidence="1">
    <location>
        <begin position="42"/>
        <end position="59"/>
    </location>
</feature>
<evidence type="ECO:0000313" key="2">
    <source>
        <dbReference type="EMBL" id="KIM76378.1"/>
    </source>
</evidence>
<name>A0A0C3AR13_PILCF</name>
<gene>
    <name evidence="2" type="ORF">PILCRDRAFT_826373</name>
</gene>
<dbReference type="AlphaFoldDB" id="A0A0C3AR13"/>
<dbReference type="HOGENOM" id="CLU_1205175_0_0_1"/>
<keyword evidence="3" id="KW-1185">Reference proteome</keyword>
<protein>
    <submittedName>
        <fullName evidence="2">Uncharacterized protein</fullName>
    </submittedName>
</protein>
<reference evidence="3" key="2">
    <citation type="submission" date="2015-01" db="EMBL/GenBank/DDBJ databases">
        <title>Evolutionary Origins and Diversification of the Mycorrhizal Mutualists.</title>
        <authorList>
            <consortium name="DOE Joint Genome Institute"/>
            <consortium name="Mycorrhizal Genomics Consortium"/>
            <person name="Kohler A."/>
            <person name="Kuo A."/>
            <person name="Nagy L.G."/>
            <person name="Floudas D."/>
            <person name="Copeland A."/>
            <person name="Barry K.W."/>
            <person name="Cichocki N."/>
            <person name="Veneault-Fourrey C."/>
            <person name="LaButti K."/>
            <person name="Lindquist E.A."/>
            <person name="Lipzen A."/>
            <person name="Lundell T."/>
            <person name="Morin E."/>
            <person name="Murat C."/>
            <person name="Riley R."/>
            <person name="Ohm R."/>
            <person name="Sun H."/>
            <person name="Tunlid A."/>
            <person name="Henrissat B."/>
            <person name="Grigoriev I.V."/>
            <person name="Hibbett D.S."/>
            <person name="Martin F."/>
        </authorList>
    </citation>
    <scope>NUCLEOTIDE SEQUENCE [LARGE SCALE GENOMIC DNA]</scope>
    <source>
        <strain evidence="3">F 1598</strain>
    </source>
</reference>
<accession>A0A0C3AR13</accession>
<evidence type="ECO:0000256" key="1">
    <source>
        <dbReference type="SAM" id="MobiDB-lite"/>
    </source>
</evidence>
<proteinExistence type="predicted"/>